<dbReference type="RefSeq" id="WP_111370680.1">
    <property type="nucleotide sequence ID" value="NZ_CP029480.1"/>
</dbReference>
<feature type="region of interest" description="Disordered" evidence="1">
    <location>
        <begin position="35"/>
        <end position="78"/>
    </location>
</feature>
<evidence type="ECO:0000313" key="3">
    <source>
        <dbReference type="Proteomes" id="UP000249873"/>
    </source>
</evidence>
<dbReference type="KEGG" id="als:DJ013_05120"/>
<sequence length="78" mass="9082">MFKIIFVVILVIAFVPPVRRFLFWLIVGKEMVKEQKKANNSGRTEAKRDGQINVDYVPKETKDKGFKGGQYVDYEEVE</sequence>
<evidence type="ECO:0000313" key="2">
    <source>
        <dbReference type="EMBL" id="AWV97578.1"/>
    </source>
</evidence>
<proteinExistence type="predicted"/>
<organism evidence="2 3">
    <name type="scientific">Arcticibacterium luteifluviistationis</name>
    <dbReference type="NCBI Taxonomy" id="1784714"/>
    <lineage>
        <taxon>Bacteria</taxon>
        <taxon>Pseudomonadati</taxon>
        <taxon>Bacteroidota</taxon>
        <taxon>Cytophagia</taxon>
        <taxon>Cytophagales</taxon>
        <taxon>Leadbetterellaceae</taxon>
        <taxon>Arcticibacterium</taxon>
    </lineage>
</organism>
<dbReference type="Proteomes" id="UP000249873">
    <property type="component" value="Chromosome"/>
</dbReference>
<evidence type="ECO:0000256" key="1">
    <source>
        <dbReference type="SAM" id="MobiDB-lite"/>
    </source>
</evidence>
<gene>
    <name evidence="2" type="ORF">DJ013_05120</name>
</gene>
<dbReference type="EMBL" id="CP029480">
    <property type="protein sequence ID" value="AWV97578.1"/>
    <property type="molecule type" value="Genomic_DNA"/>
</dbReference>
<reference evidence="2 3" key="1">
    <citation type="submission" date="2018-05" db="EMBL/GenBank/DDBJ databases">
        <title>Complete genome sequence of Arcticibacterium luteifluviistationis SM1504T, a cytophagaceae bacterium isolated from Arctic surface seawater.</title>
        <authorList>
            <person name="Li Y."/>
            <person name="Qin Q.-L."/>
        </authorList>
    </citation>
    <scope>NUCLEOTIDE SEQUENCE [LARGE SCALE GENOMIC DNA]</scope>
    <source>
        <strain evidence="2 3">SM1504</strain>
    </source>
</reference>
<accession>A0A2Z4G950</accession>
<feature type="compositionally biased region" description="Basic and acidic residues" evidence="1">
    <location>
        <begin position="57"/>
        <end position="66"/>
    </location>
</feature>
<protein>
    <submittedName>
        <fullName evidence="2">DUF4834 domain-containing protein</fullName>
    </submittedName>
</protein>
<keyword evidence="3" id="KW-1185">Reference proteome</keyword>
<dbReference type="OrthoDB" id="840298at2"/>
<name>A0A2Z4G950_9BACT</name>
<dbReference type="AlphaFoldDB" id="A0A2Z4G950"/>